<evidence type="ECO:0000256" key="5">
    <source>
        <dbReference type="SAM" id="MobiDB-lite"/>
    </source>
</evidence>
<dbReference type="InterPro" id="IPR003018">
    <property type="entry name" value="GAF"/>
</dbReference>
<feature type="domain" description="Response regulatory" evidence="8">
    <location>
        <begin position="1407"/>
        <end position="1590"/>
    </location>
</feature>
<feature type="region of interest" description="Disordered" evidence="5">
    <location>
        <begin position="136"/>
        <end position="160"/>
    </location>
</feature>
<keyword evidence="2" id="KW-0808">Transferase</keyword>
<dbReference type="InterPro" id="IPR005467">
    <property type="entry name" value="His_kinase_dom"/>
</dbReference>
<keyword evidence="6" id="KW-0732">Signal</keyword>
<evidence type="ECO:0000256" key="6">
    <source>
        <dbReference type="SAM" id="SignalP"/>
    </source>
</evidence>
<feature type="region of interest" description="Disordered" evidence="5">
    <location>
        <begin position="1300"/>
        <end position="1331"/>
    </location>
</feature>
<dbReference type="InterPro" id="IPR036890">
    <property type="entry name" value="HATPase_C_sf"/>
</dbReference>
<evidence type="ECO:0000256" key="2">
    <source>
        <dbReference type="ARBA" id="ARBA00022679"/>
    </source>
</evidence>
<feature type="compositionally biased region" description="Acidic residues" evidence="5">
    <location>
        <begin position="387"/>
        <end position="396"/>
    </location>
</feature>
<dbReference type="SMART" id="SM00065">
    <property type="entry name" value="GAF"/>
    <property type="match status" value="1"/>
</dbReference>
<feature type="compositionally biased region" description="Low complexity" evidence="5">
    <location>
        <begin position="1358"/>
        <end position="1369"/>
    </location>
</feature>
<dbReference type="SMART" id="SM00388">
    <property type="entry name" value="HisKA"/>
    <property type="match status" value="1"/>
</dbReference>
<dbReference type="InterPro" id="IPR011006">
    <property type="entry name" value="CheY-like_superfamily"/>
</dbReference>
<evidence type="ECO:0000313" key="9">
    <source>
        <dbReference type="EMBL" id="KAF0558227.1"/>
    </source>
</evidence>
<dbReference type="EMBL" id="WTPW01000022">
    <property type="protein sequence ID" value="KAF0558227.1"/>
    <property type="molecule type" value="Genomic_DNA"/>
</dbReference>
<keyword evidence="3" id="KW-0418">Kinase</keyword>
<accession>A0A8H4B427</accession>
<feature type="modified residue" description="4-aspartylphosphate" evidence="4">
    <location>
        <position position="1468"/>
    </location>
</feature>
<dbReference type="SUPFAM" id="SSF55874">
    <property type="entry name" value="ATPase domain of HSP90 chaperone/DNA topoisomerase II/histidine kinase"/>
    <property type="match status" value="1"/>
</dbReference>
<dbReference type="SUPFAM" id="SSF47384">
    <property type="entry name" value="Homodimeric domain of signal transducing histidine kinase"/>
    <property type="match status" value="1"/>
</dbReference>
<name>A0A8H4B427_GIGMA</name>
<feature type="compositionally biased region" description="Low complexity" evidence="5">
    <location>
        <begin position="355"/>
        <end position="386"/>
    </location>
</feature>
<reference evidence="9 10" key="1">
    <citation type="journal article" date="2019" name="Environ. Microbiol.">
        <title>At the nexus of three kingdoms: the genome of the mycorrhizal fungus Gigaspora margarita provides insights into plant, endobacterial and fungal interactions.</title>
        <authorList>
            <person name="Venice F."/>
            <person name="Ghignone S."/>
            <person name="Salvioli di Fossalunga A."/>
            <person name="Amselem J."/>
            <person name="Novero M."/>
            <person name="Xianan X."/>
            <person name="Sedzielewska Toro K."/>
            <person name="Morin E."/>
            <person name="Lipzen A."/>
            <person name="Grigoriev I.V."/>
            <person name="Henrissat B."/>
            <person name="Martin F.M."/>
            <person name="Bonfante P."/>
        </authorList>
    </citation>
    <scope>NUCLEOTIDE SEQUENCE [LARGE SCALE GENOMIC DNA]</scope>
    <source>
        <strain evidence="9 10">BEG34</strain>
    </source>
</reference>
<feature type="domain" description="Histidine kinase" evidence="7">
    <location>
        <begin position="784"/>
        <end position="1110"/>
    </location>
</feature>
<feature type="compositionally biased region" description="Polar residues" evidence="5">
    <location>
        <begin position="150"/>
        <end position="160"/>
    </location>
</feature>
<dbReference type="InterPro" id="IPR036097">
    <property type="entry name" value="HisK_dim/P_sf"/>
</dbReference>
<evidence type="ECO:0000259" key="7">
    <source>
        <dbReference type="PROSITE" id="PS50109"/>
    </source>
</evidence>
<protein>
    <submittedName>
        <fullName evidence="9">Two-component system sensor protein</fullName>
    </submittedName>
</protein>
<dbReference type="Pfam" id="PF02518">
    <property type="entry name" value="HATPase_c"/>
    <property type="match status" value="1"/>
</dbReference>
<dbReference type="Gene3D" id="3.30.450.40">
    <property type="match status" value="1"/>
</dbReference>
<comment type="caution">
    <text evidence="9">The sequence shown here is derived from an EMBL/GenBank/DDBJ whole genome shotgun (WGS) entry which is preliminary data.</text>
</comment>
<feature type="region of interest" description="Disordered" evidence="5">
    <location>
        <begin position="307"/>
        <end position="396"/>
    </location>
</feature>
<dbReference type="Pfam" id="PF00072">
    <property type="entry name" value="Response_reg"/>
    <property type="match status" value="1"/>
</dbReference>
<dbReference type="SUPFAM" id="SSF55781">
    <property type="entry name" value="GAF domain-like"/>
    <property type="match status" value="1"/>
</dbReference>
<dbReference type="SMART" id="SM00448">
    <property type="entry name" value="REC"/>
    <property type="match status" value="1"/>
</dbReference>
<feature type="chain" id="PRO_5034776812" evidence="6">
    <location>
        <begin position="19"/>
        <end position="1623"/>
    </location>
</feature>
<proteinExistence type="predicted"/>
<gene>
    <name evidence="9" type="ORF">F8M41_009955</name>
</gene>
<dbReference type="InterPro" id="IPR003661">
    <property type="entry name" value="HisK_dim/P_dom"/>
</dbReference>
<feature type="compositionally biased region" description="Low complexity" evidence="5">
    <location>
        <begin position="1319"/>
        <end position="1330"/>
    </location>
</feature>
<feature type="compositionally biased region" description="Basic and acidic residues" evidence="5">
    <location>
        <begin position="140"/>
        <end position="149"/>
    </location>
</feature>
<dbReference type="OrthoDB" id="21225at2759"/>
<evidence type="ECO:0000256" key="3">
    <source>
        <dbReference type="ARBA" id="ARBA00022777"/>
    </source>
</evidence>
<keyword evidence="10" id="KW-1185">Reference proteome</keyword>
<evidence type="ECO:0000256" key="1">
    <source>
        <dbReference type="ARBA" id="ARBA00022553"/>
    </source>
</evidence>
<dbReference type="Pfam" id="PF00512">
    <property type="entry name" value="HisKA"/>
    <property type="match status" value="1"/>
</dbReference>
<dbReference type="Gene3D" id="3.30.565.10">
    <property type="entry name" value="Histidine kinase-like ATPase, C-terminal domain"/>
    <property type="match status" value="1"/>
</dbReference>
<sequence length="1623" mass="184059">MTYFYFFSLLLTSFSLHSINNHRTIAMSSLKDSVEPSEITEFNPVSFTSPTKLTTSPLTETFTVKVQNSKLARNNVIPSIDTTLKVTKPPKERKITSLIANPSSYYEIGKWNALDIDSNYDSIVIPLPRRSLSLPYTKPKSIDKDKESSRSTPTGELSRSQSIENKSIFCQDCLSIPNDFHLTSPQSIDYLSPNVSPPLKNSLLDVSTKKLHHNRAHSYTPETSCELTPFDIPQRPISTNLSLRRRSKDHDSLSSNCCDISNSITSDDLQEFLYDYARGKFNPSSIPKKPRRLSTIKAKDGNWKFSLPASPLSEKTTNSDDFSDYYSRNSESREKSISSITSVTEENEDLLSFSDNNDNNYNNNNNNNNNYNNDINDNNDHNNYNYDGDDSEPYDDTDSYFAPPMPPNETERRRALWRFQILNTSQDVNFTRIVRLVKEHFNVPITLISLVNTTHQWFKAENGFGCKETKREVSFCGHAILQKDGDPFVVPDALLDWRFKKNPQVIGPPNIRFYAGAPLRTKDGHNVGTLCLIDTKPREFCERMRESLKDFAKVVMRELELWADRLKLGVRNKMQASLAEFSKFCFETQIAHDKNHSENGDPIMRRCFEKAVELIKDTLDVDALYLLEMPSLSARKIRYASRLSNDFSNDFLLNSPPPELPTKNLKFLAAAGLSISTDSISTPVTTSFLTHLIQTHPRGYIFQNALPQLPTLFPNDMCSGIVVPIYDNAKNAFGFIMALTKSPLRQFEDEERVYLGNFGVNIVSEVLKRRVIVADRAKGAFISSVSHELRTPLHGILASCELMSEGHLNEAQTELLKTIQSCGTGLISIINNVLNYAKMDNNSRDYDLMHPQPVPVLNSNSGNYYDTQEQHNEEFHHRHHQHHHRHHRDRAKQKEKVDLVKILEDVAESCVVGQQMVSVIYAKNNNSNNDENSSPSQARRRHVCRLLNPYQSKRETSSPEVDLLIDIEPREDGWWVMAEDGAIRQMLINIVGNALKFTQQGYIHISLATVSCQRETCKQSCCQHLPPDPIDEPERLHVLFTITDTGRGINQDFLTTHLFHPFTQEDPLQIGTGLGLSIVKLLVEKMGGKLDVESEVNVGTRVRIWLDFEKANESDTDSEDDTSVIEKKELKRKEKEIILREIQNKSVMVKGAKGKLKDVIQRSLKNWFNVKNVILEERPSKKDGDLVMILNEDLEILKTLLSESGKFCKNKSSWFNSNLILEDPDNLNAPIIFVTSLEKHGKFREIIEHIQEEIEMNLKTKHRKVVIISKPISPRKIENAILSCFNLKLDVKILPPQIITTPPNDDDTSSDDTLVSLQTPTNTPPTRNNPFENAHIDSQSLLHQRTPLIHADTMPEVSLSTLSSSPPSLDKFTPTPKSRTLSASRSLPAISNPELDLSSRSGFRSPRVLIIEDNVVNRKILSTFLKSRGIDFEEAENGAIGVQKYRDALEQKSSSGERDKKFDVVLMDIQMPVMNGNVATSEIRKLEREYSQRLQKLKQRSLTETLKDLSRIPTGLFPNLTNSTTNSTTNSSTINIEQTDSSLQNRSLIFALTGLAREEDKDMAFGSGVDGFLTKPVSLKTLDKVLKRWSEKGEFIEEFPEIKSPPLLINDDDNNNIKDNQDI</sequence>
<feature type="region of interest" description="Disordered" evidence="5">
    <location>
        <begin position="1357"/>
        <end position="1386"/>
    </location>
</feature>
<evidence type="ECO:0000313" key="10">
    <source>
        <dbReference type="Proteomes" id="UP000439903"/>
    </source>
</evidence>
<dbReference type="PROSITE" id="PS50109">
    <property type="entry name" value="HIS_KIN"/>
    <property type="match status" value="1"/>
</dbReference>
<dbReference type="PRINTS" id="PR00344">
    <property type="entry name" value="BCTRLSENSOR"/>
</dbReference>
<dbReference type="InterPro" id="IPR029016">
    <property type="entry name" value="GAF-like_dom_sf"/>
</dbReference>
<dbReference type="SMART" id="SM00387">
    <property type="entry name" value="HATPase_c"/>
    <property type="match status" value="1"/>
</dbReference>
<dbReference type="PANTHER" id="PTHR43719:SF28">
    <property type="entry name" value="PEROXIDE STRESS-ACTIVATED HISTIDINE KINASE MAK1-RELATED"/>
    <property type="match status" value="1"/>
</dbReference>
<organism evidence="9 10">
    <name type="scientific">Gigaspora margarita</name>
    <dbReference type="NCBI Taxonomy" id="4874"/>
    <lineage>
        <taxon>Eukaryota</taxon>
        <taxon>Fungi</taxon>
        <taxon>Fungi incertae sedis</taxon>
        <taxon>Mucoromycota</taxon>
        <taxon>Glomeromycotina</taxon>
        <taxon>Glomeromycetes</taxon>
        <taxon>Diversisporales</taxon>
        <taxon>Gigasporaceae</taxon>
        <taxon>Gigaspora</taxon>
    </lineage>
</organism>
<dbReference type="InterPro" id="IPR004358">
    <property type="entry name" value="Sig_transdc_His_kin-like_C"/>
</dbReference>
<evidence type="ECO:0000259" key="8">
    <source>
        <dbReference type="PROSITE" id="PS50110"/>
    </source>
</evidence>
<dbReference type="GO" id="GO:0000155">
    <property type="term" value="F:phosphorelay sensor kinase activity"/>
    <property type="evidence" value="ECO:0007669"/>
    <property type="project" value="InterPro"/>
</dbReference>
<feature type="signal peptide" evidence="6">
    <location>
        <begin position="1"/>
        <end position="18"/>
    </location>
</feature>
<dbReference type="PROSITE" id="PS50110">
    <property type="entry name" value="RESPONSE_REGULATORY"/>
    <property type="match status" value="1"/>
</dbReference>
<dbReference type="Gene3D" id="3.40.50.2300">
    <property type="match status" value="1"/>
</dbReference>
<keyword evidence="1 4" id="KW-0597">Phosphoprotein</keyword>
<dbReference type="InterPro" id="IPR003594">
    <property type="entry name" value="HATPase_dom"/>
</dbReference>
<dbReference type="CDD" id="cd17546">
    <property type="entry name" value="REC_hyHK_CKI1_RcsC-like"/>
    <property type="match status" value="1"/>
</dbReference>
<dbReference type="PANTHER" id="PTHR43719">
    <property type="entry name" value="TWO-COMPONENT HISTIDINE KINASE"/>
    <property type="match status" value="1"/>
</dbReference>
<dbReference type="Pfam" id="PF01590">
    <property type="entry name" value="GAF"/>
    <property type="match status" value="1"/>
</dbReference>
<dbReference type="CDD" id="cd00082">
    <property type="entry name" value="HisKA"/>
    <property type="match status" value="1"/>
</dbReference>
<dbReference type="InterPro" id="IPR001789">
    <property type="entry name" value="Sig_transdc_resp-reg_receiver"/>
</dbReference>
<feature type="compositionally biased region" description="Polar residues" evidence="5">
    <location>
        <begin position="1375"/>
        <end position="1385"/>
    </location>
</feature>
<dbReference type="Gene3D" id="1.10.287.130">
    <property type="match status" value="1"/>
</dbReference>
<dbReference type="Proteomes" id="UP000439903">
    <property type="component" value="Unassembled WGS sequence"/>
</dbReference>
<dbReference type="SUPFAM" id="SSF52172">
    <property type="entry name" value="CheY-like"/>
    <property type="match status" value="1"/>
</dbReference>
<dbReference type="InterPro" id="IPR050956">
    <property type="entry name" value="2C_system_His_kinase"/>
</dbReference>
<evidence type="ECO:0000256" key="4">
    <source>
        <dbReference type="PROSITE-ProRule" id="PRU00169"/>
    </source>
</evidence>